<comment type="caution">
    <text evidence="2">The sequence shown here is derived from an EMBL/GenBank/DDBJ whole genome shotgun (WGS) entry which is preliminary data.</text>
</comment>
<dbReference type="AlphaFoldDB" id="A0A0F9CRF8"/>
<dbReference type="FunFam" id="3.10.50.30:FF:000001">
    <property type="entry name" value="Transcription elongation factor GreA"/>
    <property type="match status" value="1"/>
</dbReference>
<dbReference type="Pfam" id="PF01272">
    <property type="entry name" value="GreA_GreB"/>
    <property type="match status" value="1"/>
</dbReference>
<dbReference type="GO" id="GO:0070063">
    <property type="term" value="F:RNA polymerase binding"/>
    <property type="evidence" value="ECO:0007669"/>
    <property type="project" value="InterPro"/>
</dbReference>
<gene>
    <name evidence="2" type="ORF">LCGC14_2578090</name>
</gene>
<evidence type="ECO:0000313" key="2">
    <source>
        <dbReference type="EMBL" id="KKL08216.1"/>
    </source>
</evidence>
<evidence type="ECO:0000259" key="1">
    <source>
        <dbReference type="Pfam" id="PF01272"/>
    </source>
</evidence>
<dbReference type="Gene3D" id="3.10.50.30">
    <property type="entry name" value="Transcription elongation factor, GreA/GreB, C-terminal domain"/>
    <property type="match status" value="1"/>
</dbReference>
<dbReference type="GO" id="GO:0006354">
    <property type="term" value="P:DNA-templated transcription elongation"/>
    <property type="evidence" value="ECO:0007669"/>
    <property type="project" value="TreeGrafter"/>
</dbReference>
<dbReference type="GO" id="GO:0032784">
    <property type="term" value="P:regulation of DNA-templated transcription elongation"/>
    <property type="evidence" value="ECO:0007669"/>
    <property type="project" value="InterPro"/>
</dbReference>
<dbReference type="PANTHER" id="PTHR30437">
    <property type="entry name" value="TRANSCRIPTION ELONGATION FACTOR GREA"/>
    <property type="match status" value="1"/>
</dbReference>
<accession>A0A0F9CRF8</accession>
<dbReference type="InterPro" id="IPR018151">
    <property type="entry name" value="TF_GreA/GreB_CS"/>
</dbReference>
<dbReference type="PROSITE" id="PS00830">
    <property type="entry name" value="GREAB_2"/>
    <property type="match status" value="1"/>
</dbReference>
<feature type="domain" description="Transcription elongation factor GreA/GreB C-terminal" evidence="1">
    <location>
        <begin position="1"/>
        <end position="71"/>
    </location>
</feature>
<dbReference type="EMBL" id="LAZR01042970">
    <property type="protein sequence ID" value="KKL08216.1"/>
    <property type="molecule type" value="Genomic_DNA"/>
</dbReference>
<reference evidence="2" key="1">
    <citation type="journal article" date="2015" name="Nature">
        <title>Complex archaea that bridge the gap between prokaryotes and eukaryotes.</title>
        <authorList>
            <person name="Spang A."/>
            <person name="Saw J.H."/>
            <person name="Jorgensen S.L."/>
            <person name="Zaremba-Niedzwiedzka K."/>
            <person name="Martijn J."/>
            <person name="Lind A.E."/>
            <person name="van Eijk R."/>
            <person name="Schleper C."/>
            <person name="Guy L."/>
            <person name="Ettema T.J."/>
        </authorList>
    </citation>
    <scope>NUCLEOTIDE SEQUENCE</scope>
</reference>
<sequence>VRIGSTVQVTDLSSGGSLRYTIVGANEGKAAAGKISNESPIGKALLERNVGEEVEVSVPVGVLRLRIEKIEG</sequence>
<organism evidence="2">
    <name type="scientific">marine sediment metagenome</name>
    <dbReference type="NCBI Taxonomy" id="412755"/>
    <lineage>
        <taxon>unclassified sequences</taxon>
        <taxon>metagenomes</taxon>
        <taxon>ecological metagenomes</taxon>
    </lineage>
</organism>
<dbReference type="InterPro" id="IPR036953">
    <property type="entry name" value="GreA/GreB_C_sf"/>
</dbReference>
<dbReference type="InterPro" id="IPR023459">
    <property type="entry name" value="Tscrpt_elong_fac_GreA/B_fam"/>
</dbReference>
<name>A0A0F9CRF8_9ZZZZ</name>
<feature type="non-terminal residue" evidence="2">
    <location>
        <position position="1"/>
    </location>
</feature>
<dbReference type="PANTHER" id="PTHR30437:SF4">
    <property type="entry name" value="TRANSCRIPTION ELONGATION FACTOR GREA"/>
    <property type="match status" value="1"/>
</dbReference>
<dbReference type="GO" id="GO:0003677">
    <property type="term" value="F:DNA binding"/>
    <property type="evidence" value="ECO:0007669"/>
    <property type="project" value="InterPro"/>
</dbReference>
<dbReference type="InterPro" id="IPR001437">
    <property type="entry name" value="Tscrpt_elong_fac_GreA/B_C"/>
</dbReference>
<protein>
    <recommendedName>
        <fullName evidence="1">Transcription elongation factor GreA/GreB C-terminal domain-containing protein</fullName>
    </recommendedName>
</protein>
<dbReference type="SUPFAM" id="SSF54534">
    <property type="entry name" value="FKBP-like"/>
    <property type="match status" value="1"/>
</dbReference>
<proteinExistence type="predicted"/>